<sequence length="169" mass="19631">MGLFQTQFPLLTKTSWKFRQKYPNRPVPHKTTIYRLHANADRPHSVRQGTSCNADNVTLVPDSVVESKETSIRRRTSQLHISASSLRRILRTDLKLFSYNIQLVHRLLPSDHDQRVEYTNITLRMSGEIEDVLSKLIMSDEAHFLLSGHQCDFSKMGPQHTQPLQQFNY</sequence>
<organism evidence="1 2">
    <name type="scientific">Lepeophtheirus salmonis</name>
    <name type="common">Salmon louse</name>
    <name type="synonym">Caligus salmonis</name>
    <dbReference type="NCBI Taxonomy" id="72036"/>
    <lineage>
        <taxon>Eukaryota</taxon>
        <taxon>Metazoa</taxon>
        <taxon>Ecdysozoa</taxon>
        <taxon>Arthropoda</taxon>
        <taxon>Crustacea</taxon>
        <taxon>Multicrustacea</taxon>
        <taxon>Hexanauplia</taxon>
        <taxon>Copepoda</taxon>
        <taxon>Siphonostomatoida</taxon>
        <taxon>Caligidae</taxon>
        <taxon>Lepeophtheirus</taxon>
    </lineage>
</organism>
<protein>
    <submittedName>
        <fullName evidence="1">(salmon louse) hypothetical protein</fullName>
    </submittedName>
</protein>
<proteinExistence type="predicted"/>
<dbReference type="PANTHER" id="PTHR47326:SF1">
    <property type="entry name" value="HTH PSQ-TYPE DOMAIN-CONTAINING PROTEIN"/>
    <property type="match status" value="1"/>
</dbReference>
<evidence type="ECO:0000313" key="2">
    <source>
        <dbReference type="Proteomes" id="UP000675881"/>
    </source>
</evidence>
<evidence type="ECO:0000313" key="1">
    <source>
        <dbReference type="EMBL" id="CAF2913455.1"/>
    </source>
</evidence>
<gene>
    <name evidence="1" type="ORF">LSAA_8260</name>
</gene>
<name>A0A7R8H6Z8_LEPSM</name>
<keyword evidence="2" id="KW-1185">Reference proteome</keyword>
<dbReference type="AlphaFoldDB" id="A0A7R8H6Z8"/>
<dbReference type="PANTHER" id="PTHR47326">
    <property type="entry name" value="TRANSPOSABLE ELEMENT TC3 TRANSPOSASE-LIKE PROTEIN"/>
    <property type="match status" value="1"/>
</dbReference>
<dbReference type="EMBL" id="HG994583">
    <property type="protein sequence ID" value="CAF2913455.1"/>
    <property type="molecule type" value="Genomic_DNA"/>
</dbReference>
<dbReference type="Proteomes" id="UP000675881">
    <property type="component" value="Chromosome 4"/>
</dbReference>
<reference evidence="1" key="1">
    <citation type="submission" date="2021-02" db="EMBL/GenBank/DDBJ databases">
        <authorList>
            <person name="Bekaert M."/>
        </authorList>
    </citation>
    <scope>NUCLEOTIDE SEQUENCE</scope>
    <source>
        <strain evidence="1">IoA-00</strain>
    </source>
</reference>
<accession>A0A7R8H6Z8</accession>